<protein>
    <recommendedName>
        <fullName evidence="1">VOC domain-containing protein</fullName>
    </recommendedName>
</protein>
<dbReference type="AlphaFoldDB" id="A0A9W9QS43"/>
<reference evidence="2" key="2">
    <citation type="journal article" date="2023" name="IMA Fungus">
        <title>Comparative genomic study of the Penicillium genus elucidates a diverse pangenome and 15 lateral gene transfer events.</title>
        <authorList>
            <person name="Petersen C."/>
            <person name="Sorensen T."/>
            <person name="Nielsen M.R."/>
            <person name="Sondergaard T.E."/>
            <person name="Sorensen J.L."/>
            <person name="Fitzpatrick D.A."/>
            <person name="Frisvad J.C."/>
            <person name="Nielsen K.L."/>
        </authorList>
    </citation>
    <scope>NUCLEOTIDE SEQUENCE</scope>
    <source>
        <strain evidence="2">IBT 35673</strain>
    </source>
</reference>
<evidence type="ECO:0000313" key="3">
    <source>
        <dbReference type="Proteomes" id="UP001147695"/>
    </source>
</evidence>
<name>A0A9W9QS43_PENBR</name>
<reference evidence="2" key="1">
    <citation type="submission" date="2022-12" db="EMBL/GenBank/DDBJ databases">
        <authorList>
            <person name="Petersen C."/>
        </authorList>
    </citation>
    <scope>NUCLEOTIDE SEQUENCE</scope>
    <source>
        <strain evidence="2">IBT 35673</strain>
    </source>
</reference>
<proteinExistence type="predicted"/>
<dbReference type="InterPro" id="IPR029068">
    <property type="entry name" value="Glyas_Bleomycin-R_OHBP_Dase"/>
</dbReference>
<dbReference type="Proteomes" id="UP001147695">
    <property type="component" value="Unassembled WGS sequence"/>
</dbReference>
<organism evidence="2 3">
    <name type="scientific">Penicillium brevicompactum</name>
    <dbReference type="NCBI Taxonomy" id="5074"/>
    <lineage>
        <taxon>Eukaryota</taxon>
        <taxon>Fungi</taxon>
        <taxon>Dikarya</taxon>
        <taxon>Ascomycota</taxon>
        <taxon>Pezizomycotina</taxon>
        <taxon>Eurotiomycetes</taxon>
        <taxon>Eurotiomycetidae</taxon>
        <taxon>Eurotiales</taxon>
        <taxon>Aspergillaceae</taxon>
        <taxon>Penicillium</taxon>
    </lineage>
</organism>
<dbReference type="PROSITE" id="PS51819">
    <property type="entry name" value="VOC"/>
    <property type="match status" value="1"/>
</dbReference>
<dbReference type="CDD" id="cd07262">
    <property type="entry name" value="VOC_like"/>
    <property type="match status" value="1"/>
</dbReference>
<evidence type="ECO:0000313" key="2">
    <source>
        <dbReference type="EMBL" id="KAJ5344464.1"/>
    </source>
</evidence>
<evidence type="ECO:0000259" key="1">
    <source>
        <dbReference type="PROSITE" id="PS51819"/>
    </source>
</evidence>
<feature type="non-terminal residue" evidence="2">
    <location>
        <position position="135"/>
    </location>
</feature>
<accession>A0A9W9QS43</accession>
<dbReference type="SUPFAM" id="SSF54593">
    <property type="entry name" value="Glyoxalase/Bleomycin resistance protein/Dihydroxybiphenyl dioxygenase"/>
    <property type="match status" value="1"/>
</dbReference>
<gene>
    <name evidence="2" type="ORF">N7452_002468</name>
</gene>
<dbReference type="Pfam" id="PF00903">
    <property type="entry name" value="Glyoxalase"/>
    <property type="match status" value="1"/>
</dbReference>
<dbReference type="InterPro" id="IPR004360">
    <property type="entry name" value="Glyas_Fos-R_dOase_dom"/>
</dbReference>
<comment type="caution">
    <text evidence="2">The sequence shown here is derived from an EMBL/GenBank/DDBJ whole genome shotgun (WGS) entry which is preliminary data.</text>
</comment>
<dbReference type="PANTHER" id="PTHR35006:SF2">
    <property type="entry name" value="GLYOXALASE FAMILY PROTEIN (AFU_ORTHOLOGUE AFUA_5G14830)"/>
    <property type="match status" value="1"/>
</dbReference>
<sequence length="135" mass="14395">QVYYTMPIGHVLLKVNTVDHAAVVEFYTQALKPLGNEKLSTMPNGWVVFGSKGPEWVVGIASTESETKAHVAFVAPDRASVDAFHATAVAAGGKDHGAPGFRPQIHPNYYGAFVLDPLGNNIEAGYMAPSDQGEL</sequence>
<dbReference type="InterPro" id="IPR037523">
    <property type="entry name" value="VOC_core"/>
</dbReference>
<dbReference type="PANTHER" id="PTHR35006">
    <property type="entry name" value="GLYOXALASE FAMILY PROTEIN (AFU_ORTHOLOGUE AFUA_5G14830)"/>
    <property type="match status" value="1"/>
</dbReference>
<dbReference type="Gene3D" id="3.10.180.10">
    <property type="entry name" value="2,3-Dihydroxybiphenyl 1,2-Dioxygenase, domain 1"/>
    <property type="match status" value="1"/>
</dbReference>
<feature type="domain" description="VOC" evidence="1">
    <location>
        <begin position="7"/>
        <end position="127"/>
    </location>
</feature>
<dbReference type="EMBL" id="JAPZBQ010000002">
    <property type="protein sequence ID" value="KAJ5344464.1"/>
    <property type="molecule type" value="Genomic_DNA"/>
</dbReference>